<accession>D5MLZ8</accession>
<dbReference type="Pfam" id="PF05402">
    <property type="entry name" value="PqqD"/>
    <property type="match status" value="1"/>
</dbReference>
<evidence type="ECO:0000313" key="2">
    <source>
        <dbReference type="Proteomes" id="UP000006898"/>
    </source>
</evidence>
<dbReference type="InterPro" id="IPR041881">
    <property type="entry name" value="PqqD_sf"/>
</dbReference>
<dbReference type="HOGENOM" id="CLU_142754_0_0_0"/>
<dbReference type="STRING" id="671143.DAMO_2982"/>
<dbReference type="KEGG" id="mox:DAMO_2982"/>
<proteinExistence type="predicted"/>
<dbReference type="Gene3D" id="1.10.10.1150">
    <property type="entry name" value="Coenzyme PQQ synthesis protein D (PqqD)"/>
    <property type="match status" value="1"/>
</dbReference>
<reference evidence="1 2" key="1">
    <citation type="journal article" date="2010" name="Nature">
        <title>Nitrite-driven anaerobic methane oxidation by oxygenic bacteria.</title>
        <authorList>
            <person name="Ettwig K.F."/>
            <person name="Butler M.K."/>
            <person name="Le Paslier D."/>
            <person name="Pelletier E."/>
            <person name="Mangenot S."/>
            <person name="Kuypers M.M.M."/>
            <person name="Schreiber F."/>
            <person name="Dutilh B.E."/>
            <person name="Zedelius J."/>
            <person name="de Beer D."/>
            <person name="Gloerich J."/>
            <person name="Wessels H.J.C.T."/>
            <person name="van Allen T."/>
            <person name="Luesken F."/>
            <person name="Wu M."/>
            <person name="van de Pas-Schoonen K.T."/>
            <person name="Op den Camp H.J.M."/>
            <person name="Janssen-Megens E.M."/>
            <person name="Francoijs K-J."/>
            <person name="Stunnenberg H."/>
            <person name="Weissenbach J."/>
            <person name="Jetten M.S.M."/>
            <person name="Strous M."/>
        </authorList>
    </citation>
    <scope>NUCLEOTIDE SEQUENCE [LARGE SCALE GENOMIC DNA]</scope>
</reference>
<evidence type="ECO:0000313" key="1">
    <source>
        <dbReference type="EMBL" id="CBE70055.1"/>
    </source>
</evidence>
<dbReference type="EMBL" id="FP565575">
    <property type="protein sequence ID" value="CBE70055.1"/>
    <property type="molecule type" value="Genomic_DNA"/>
</dbReference>
<dbReference type="Proteomes" id="UP000006898">
    <property type="component" value="Chromosome"/>
</dbReference>
<evidence type="ECO:0008006" key="3">
    <source>
        <dbReference type="Google" id="ProtNLM"/>
    </source>
</evidence>
<organism evidence="1 2">
    <name type="scientific">Methylomirabilis oxygeniifera</name>
    <dbReference type="NCBI Taxonomy" id="671143"/>
    <lineage>
        <taxon>Bacteria</taxon>
        <taxon>Candidatus Methylomirabilota</taxon>
        <taxon>Candidatus Methylomirabilia</taxon>
        <taxon>Candidatus Methylomirabilales</taxon>
        <taxon>Candidatus Methylomirabilaceae</taxon>
        <taxon>Candidatus Methylomirabilis</taxon>
    </lineage>
</organism>
<name>D5MLZ8_METO1</name>
<sequence length="150" mass="16587">MLTLQSRFRLNDTEVTAQVLDGEAIMINLSTGVYYSMDKVGGFLWAIITGGHSLAEAAAAASARYDVSAEQVQADVKRVVEELISEGLITVADDVRPPQVSEERHPESRLVYESPQLNIYRDMSELLALDPPMPSFNEIPWKESTDRSTG</sequence>
<dbReference type="InterPro" id="IPR008792">
    <property type="entry name" value="PQQD"/>
</dbReference>
<protein>
    <recommendedName>
        <fullName evidence="3">PqqD family protein</fullName>
    </recommendedName>
</protein>
<dbReference type="AlphaFoldDB" id="D5MLZ8"/>
<gene>
    <name evidence="1" type="ORF">DAMO_2982</name>
</gene>